<name>A0AAP0LYI6_9ROSI</name>
<gene>
    <name evidence="1" type="ORF">WN944_020416</name>
</gene>
<comment type="caution">
    <text evidence="1">The sequence shown here is derived from an EMBL/GenBank/DDBJ whole genome shotgun (WGS) entry which is preliminary data.</text>
</comment>
<evidence type="ECO:0000313" key="1">
    <source>
        <dbReference type="EMBL" id="KAK9189011.1"/>
    </source>
</evidence>
<dbReference type="Proteomes" id="UP001428341">
    <property type="component" value="Unassembled WGS sequence"/>
</dbReference>
<sequence>MTSKDKRKKKSLCERSMELVVSIIKLSSLSFATLSLRTPNLVPTAASGHKAAEMDVSAMPQLRGRQVSPPAIGSKPTEQLMSELDHDIDIKASDYITRIRDKNRNVLNNASKSFSPMLNGGNCWSRKEDENFMEFVDASLLQFCKRKMVRWLTGECSLLEDLFCSDCWDLKHLLVSKAVKLKVIGTGLSVEEIEILEIGVPSFQLLTFLFLGGSKDHAIKTSSNELMNLQFYTCENLKLIDADILSFTYKFNPIWLPEQLWNRGVKRCNSH</sequence>
<proteinExistence type="predicted"/>
<dbReference type="EMBL" id="JBCGBO010000007">
    <property type="protein sequence ID" value="KAK9189011.1"/>
    <property type="molecule type" value="Genomic_DNA"/>
</dbReference>
<keyword evidence="2" id="KW-1185">Reference proteome</keyword>
<evidence type="ECO:0000313" key="2">
    <source>
        <dbReference type="Proteomes" id="UP001428341"/>
    </source>
</evidence>
<organism evidence="1 2">
    <name type="scientific">Citrus x changshan-huyou</name>
    <dbReference type="NCBI Taxonomy" id="2935761"/>
    <lineage>
        <taxon>Eukaryota</taxon>
        <taxon>Viridiplantae</taxon>
        <taxon>Streptophyta</taxon>
        <taxon>Embryophyta</taxon>
        <taxon>Tracheophyta</taxon>
        <taxon>Spermatophyta</taxon>
        <taxon>Magnoliopsida</taxon>
        <taxon>eudicotyledons</taxon>
        <taxon>Gunneridae</taxon>
        <taxon>Pentapetalae</taxon>
        <taxon>rosids</taxon>
        <taxon>malvids</taxon>
        <taxon>Sapindales</taxon>
        <taxon>Rutaceae</taxon>
        <taxon>Aurantioideae</taxon>
        <taxon>Citrus</taxon>
    </lineage>
</organism>
<accession>A0AAP0LYI6</accession>
<reference evidence="1 2" key="1">
    <citation type="submission" date="2024-05" db="EMBL/GenBank/DDBJ databases">
        <title>Haplotype-resolved chromosome-level genome assembly of Huyou (Citrus changshanensis).</title>
        <authorList>
            <person name="Miao C."/>
            <person name="Chen W."/>
            <person name="Wu Y."/>
            <person name="Wang L."/>
            <person name="Zhao S."/>
            <person name="Grierson D."/>
            <person name="Xu C."/>
            <person name="Chen K."/>
        </authorList>
    </citation>
    <scope>NUCLEOTIDE SEQUENCE [LARGE SCALE GENOMIC DNA]</scope>
    <source>
        <strain evidence="1">01-14</strain>
        <tissue evidence="1">Leaf</tissue>
    </source>
</reference>
<dbReference type="AlphaFoldDB" id="A0AAP0LYI6"/>
<protein>
    <submittedName>
        <fullName evidence="1">Uncharacterized protein</fullName>
    </submittedName>
</protein>